<organism evidence="6 7">
    <name type="scientific">Spongiivirga citrea</name>
    <dbReference type="NCBI Taxonomy" id="1481457"/>
    <lineage>
        <taxon>Bacteria</taxon>
        <taxon>Pseudomonadati</taxon>
        <taxon>Bacteroidota</taxon>
        <taxon>Flavobacteriia</taxon>
        <taxon>Flavobacteriales</taxon>
        <taxon>Flavobacteriaceae</taxon>
        <taxon>Spongiivirga</taxon>
    </lineage>
</organism>
<dbReference type="InterPro" id="IPR036465">
    <property type="entry name" value="vWFA_dom_sf"/>
</dbReference>
<evidence type="ECO:0000256" key="3">
    <source>
        <dbReference type="ARBA" id="ARBA00022729"/>
    </source>
</evidence>
<dbReference type="Pfam" id="PF13715">
    <property type="entry name" value="CarbopepD_reg_2"/>
    <property type="match status" value="1"/>
</dbReference>
<dbReference type="SUPFAM" id="SSF53300">
    <property type="entry name" value="vWA-like"/>
    <property type="match status" value="1"/>
</dbReference>
<evidence type="ECO:0000313" key="7">
    <source>
        <dbReference type="Proteomes" id="UP000474296"/>
    </source>
</evidence>
<dbReference type="AlphaFoldDB" id="A0A6M0CPS7"/>
<dbReference type="FunFam" id="2.60.40.1120:FF:000003">
    <property type="entry name" value="Outer membrane protein Omp121"/>
    <property type="match status" value="1"/>
</dbReference>
<dbReference type="InterPro" id="IPR008969">
    <property type="entry name" value="CarboxyPept-like_regulatory"/>
</dbReference>
<dbReference type="GO" id="GO:0005737">
    <property type="term" value="C:cytoplasm"/>
    <property type="evidence" value="ECO:0007669"/>
    <property type="project" value="TreeGrafter"/>
</dbReference>
<dbReference type="EMBL" id="JAABOQ010000004">
    <property type="protein sequence ID" value="NER17497.1"/>
    <property type="molecule type" value="Genomic_DNA"/>
</dbReference>
<gene>
    <name evidence="6" type="ORF">GWK10_09765</name>
</gene>
<dbReference type="PANTHER" id="PTHR47763:SF1">
    <property type="entry name" value="DUF659 DOMAIN-CONTAINING PROTEIN"/>
    <property type="match status" value="1"/>
</dbReference>
<keyword evidence="7" id="KW-1185">Reference proteome</keyword>
<protein>
    <submittedName>
        <fullName evidence="6">VWA domain-containing protein</fullName>
    </submittedName>
</protein>
<evidence type="ECO:0000256" key="4">
    <source>
        <dbReference type="SAM" id="SignalP"/>
    </source>
</evidence>
<proteinExistence type="predicted"/>
<comment type="subcellular location">
    <subcellularLocation>
        <location evidence="1">Secreted</location>
    </subcellularLocation>
</comment>
<evidence type="ECO:0000256" key="2">
    <source>
        <dbReference type="ARBA" id="ARBA00022525"/>
    </source>
</evidence>
<accession>A0A6M0CPS7</accession>
<name>A0A6M0CPS7_9FLAO</name>
<dbReference type="InterPro" id="IPR052969">
    <property type="entry name" value="Thr-specific_kinase-like"/>
</dbReference>
<dbReference type="SUPFAM" id="SSF49464">
    <property type="entry name" value="Carboxypeptidase regulatory domain-like"/>
    <property type="match status" value="1"/>
</dbReference>
<feature type="chain" id="PRO_5026904556" evidence="4">
    <location>
        <begin position="20"/>
        <end position="491"/>
    </location>
</feature>
<evidence type="ECO:0000259" key="5">
    <source>
        <dbReference type="PROSITE" id="PS50234"/>
    </source>
</evidence>
<dbReference type="GO" id="GO:0004674">
    <property type="term" value="F:protein serine/threonine kinase activity"/>
    <property type="evidence" value="ECO:0007669"/>
    <property type="project" value="TreeGrafter"/>
</dbReference>
<evidence type="ECO:0000256" key="1">
    <source>
        <dbReference type="ARBA" id="ARBA00004613"/>
    </source>
</evidence>
<dbReference type="InterPro" id="IPR002035">
    <property type="entry name" value="VWF_A"/>
</dbReference>
<dbReference type="SMART" id="SM00327">
    <property type="entry name" value="VWA"/>
    <property type="match status" value="1"/>
</dbReference>
<dbReference type="Pfam" id="PF25106">
    <property type="entry name" value="VWA_4"/>
    <property type="match status" value="1"/>
</dbReference>
<feature type="domain" description="VWFA" evidence="5">
    <location>
        <begin position="279"/>
        <end position="463"/>
    </location>
</feature>
<dbReference type="Proteomes" id="UP000474296">
    <property type="component" value="Unassembled WGS sequence"/>
</dbReference>
<keyword evidence="2" id="KW-0964">Secreted</keyword>
<dbReference type="CDD" id="cd00198">
    <property type="entry name" value="vWFA"/>
    <property type="match status" value="1"/>
</dbReference>
<dbReference type="Gene3D" id="3.40.50.410">
    <property type="entry name" value="von Willebrand factor, type A domain"/>
    <property type="match status" value="1"/>
</dbReference>
<reference evidence="6 7" key="1">
    <citation type="submission" date="2020-01" db="EMBL/GenBank/DDBJ databases">
        <title>Spongiivirga citrea KCTC 32990T.</title>
        <authorList>
            <person name="Wang G."/>
        </authorList>
    </citation>
    <scope>NUCLEOTIDE SEQUENCE [LARGE SCALE GENOMIC DNA]</scope>
    <source>
        <strain evidence="6 7">KCTC 32990</strain>
    </source>
</reference>
<feature type="signal peptide" evidence="4">
    <location>
        <begin position="1"/>
        <end position="19"/>
    </location>
</feature>
<comment type="caution">
    <text evidence="6">The sequence shown here is derived from an EMBL/GenBank/DDBJ whole genome shotgun (WGS) entry which is preliminary data.</text>
</comment>
<dbReference type="RefSeq" id="WP_164032078.1">
    <property type="nucleotide sequence ID" value="NZ_JAABOQ010000004.1"/>
</dbReference>
<dbReference type="PROSITE" id="PS50234">
    <property type="entry name" value="VWFA"/>
    <property type="match status" value="1"/>
</dbReference>
<sequence length="491" mass="54132">MKNVFTIVLISFFSIGAWAQEKAITGTVTDANDGLALPGVNVMIKGTTVGTSTDFDGLYSIKASVGQTIVFSYIGMVTQEVEVGDKETINIALESDDASLEEVVVVGYATRKEVSRTSSAVSTVSSDGLEGKAAGVSITKSKGRYAPQSGQLTAGEINDLEKWEEWLKISEKDVAKTVKDNWEFSLQEKVAVYVTDENDNPLPNAQVAIYNEQNKFIMSARTDVFGKAQVFKDINSKADTDFYRVQVTHNNQIKGKKITKRHTDLNFQLVAGKQDNSIDIMFTIDATGSMGDEIAYLKSELKNIMNRIDRSIDEKRVALTFYRDVNDEYVVRDFDFDTNIDVVQQNLAKQYAGGGGDYEEAVEVALKNSMQQSWNKNAKARMLFLLLDAPPHLNAENVATIKQQIALAANKGIKIIPVVASGADKNVEFLTRFFSIATNGTYVFLTDDSGIGNPHLKPTTNDFKVEKLNDLLVRLIQKYAGVKTDVQVASR</sequence>
<evidence type="ECO:0000313" key="6">
    <source>
        <dbReference type="EMBL" id="NER17497.1"/>
    </source>
</evidence>
<dbReference type="Gene3D" id="2.60.40.1120">
    <property type="entry name" value="Carboxypeptidase-like, regulatory domain"/>
    <property type="match status" value="1"/>
</dbReference>
<dbReference type="PANTHER" id="PTHR47763">
    <property type="entry name" value="ALPHA-PROTEIN KINASE VWKA"/>
    <property type="match status" value="1"/>
</dbReference>
<keyword evidence="3 4" id="KW-0732">Signal</keyword>
<dbReference type="InterPro" id="IPR056861">
    <property type="entry name" value="HMCN1-like_VWA"/>
</dbReference>